<reference evidence="3" key="1">
    <citation type="journal article" date="2019" name="Int. J. Syst. Evol. Microbiol.">
        <title>The Global Catalogue of Microorganisms (GCM) 10K type strain sequencing project: providing services to taxonomists for standard genome sequencing and annotation.</title>
        <authorList>
            <consortium name="The Broad Institute Genomics Platform"/>
            <consortium name="The Broad Institute Genome Sequencing Center for Infectious Disease"/>
            <person name="Wu L."/>
            <person name="Ma J."/>
        </authorList>
    </citation>
    <scope>NUCLEOTIDE SEQUENCE [LARGE SCALE GENOMIC DNA]</scope>
    <source>
        <strain evidence="3">JCM 4957</strain>
    </source>
</reference>
<dbReference type="Proteomes" id="UP000653308">
    <property type="component" value="Unassembled WGS sequence"/>
</dbReference>
<proteinExistence type="predicted"/>
<name>A0ABQ3A5K8_9ACTN</name>
<keyword evidence="3" id="KW-1185">Reference proteome</keyword>
<feature type="region of interest" description="Disordered" evidence="1">
    <location>
        <begin position="1"/>
        <end position="51"/>
    </location>
</feature>
<comment type="caution">
    <text evidence="2">The sequence shown here is derived from an EMBL/GenBank/DDBJ whole genome shotgun (WGS) entry which is preliminary data.</text>
</comment>
<accession>A0ABQ3A5K8</accession>
<feature type="compositionally biased region" description="Basic and acidic residues" evidence="1">
    <location>
        <begin position="42"/>
        <end position="51"/>
    </location>
</feature>
<organism evidence="2 3">
    <name type="scientific">Streptomyces djakartensis</name>
    <dbReference type="NCBI Taxonomy" id="68193"/>
    <lineage>
        <taxon>Bacteria</taxon>
        <taxon>Bacillati</taxon>
        <taxon>Actinomycetota</taxon>
        <taxon>Actinomycetes</taxon>
        <taxon>Kitasatosporales</taxon>
        <taxon>Streptomycetaceae</taxon>
        <taxon>Streptomyces</taxon>
    </lineage>
</organism>
<evidence type="ECO:0000256" key="1">
    <source>
        <dbReference type="SAM" id="MobiDB-lite"/>
    </source>
</evidence>
<protein>
    <submittedName>
        <fullName evidence="2">Uncharacterized protein</fullName>
    </submittedName>
</protein>
<feature type="compositionally biased region" description="Basic and acidic residues" evidence="1">
    <location>
        <begin position="1"/>
        <end position="11"/>
    </location>
</feature>
<gene>
    <name evidence="2" type="ORF">GCM10010384_47800</name>
</gene>
<feature type="compositionally biased region" description="Low complexity" evidence="1">
    <location>
        <begin position="12"/>
        <end position="35"/>
    </location>
</feature>
<evidence type="ECO:0000313" key="3">
    <source>
        <dbReference type="Proteomes" id="UP000653308"/>
    </source>
</evidence>
<dbReference type="EMBL" id="BMWE01000014">
    <property type="protein sequence ID" value="GGY35190.1"/>
    <property type="molecule type" value="Genomic_DNA"/>
</dbReference>
<sequence length="51" mass="5097">MCASDKARVKAEQAAGEAALEAAVPARGGAPPGTGQEAAHTGVHEETRLAR</sequence>
<evidence type="ECO:0000313" key="2">
    <source>
        <dbReference type="EMBL" id="GGY35190.1"/>
    </source>
</evidence>